<dbReference type="Gene3D" id="3.40.50.150">
    <property type="entry name" value="Vaccinia Virus protein VP39"/>
    <property type="match status" value="1"/>
</dbReference>
<protein>
    <submittedName>
        <fullName evidence="2">FkbM family methyltransferase</fullName>
    </submittedName>
</protein>
<dbReference type="NCBIfam" id="TIGR01444">
    <property type="entry name" value="fkbM_fam"/>
    <property type="match status" value="1"/>
</dbReference>
<dbReference type="InterPro" id="IPR052514">
    <property type="entry name" value="SAM-dependent_MTase"/>
</dbReference>
<dbReference type="SUPFAM" id="SSF53335">
    <property type="entry name" value="S-adenosyl-L-methionine-dependent methyltransferases"/>
    <property type="match status" value="1"/>
</dbReference>
<organism evidence="2 3">
    <name type="scientific">Sphingopyxis jiangsuensis</name>
    <dbReference type="NCBI Taxonomy" id="2871171"/>
    <lineage>
        <taxon>Bacteria</taxon>
        <taxon>Pseudomonadati</taxon>
        <taxon>Pseudomonadota</taxon>
        <taxon>Alphaproteobacteria</taxon>
        <taxon>Sphingomonadales</taxon>
        <taxon>Sphingomonadaceae</taxon>
        <taxon>Sphingopyxis</taxon>
    </lineage>
</organism>
<name>A0ABS7MAL9_9SPHN</name>
<keyword evidence="3" id="KW-1185">Reference proteome</keyword>
<dbReference type="InterPro" id="IPR006342">
    <property type="entry name" value="FkbM_mtfrase"/>
</dbReference>
<dbReference type="GO" id="GO:0032259">
    <property type="term" value="P:methylation"/>
    <property type="evidence" value="ECO:0007669"/>
    <property type="project" value="UniProtKB-KW"/>
</dbReference>
<dbReference type="Pfam" id="PF05050">
    <property type="entry name" value="Methyltransf_21"/>
    <property type="match status" value="1"/>
</dbReference>
<dbReference type="PANTHER" id="PTHR34203:SF15">
    <property type="entry name" value="SLL1173 PROTEIN"/>
    <property type="match status" value="1"/>
</dbReference>
<accession>A0ABS7MAL9</accession>
<dbReference type="PANTHER" id="PTHR34203">
    <property type="entry name" value="METHYLTRANSFERASE, FKBM FAMILY PROTEIN"/>
    <property type="match status" value="1"/>
</dbReference>
<reference evidence="2" key="1">
    <citation type="submission" date="2021-08" db="EMBL/GenBank/DDBJ databases">
        <title>Sphingopyxis panaciterrulae sp. nov., isolated from the surface water of the Yellow Sea.</title>
        <authorList>
            <person name="Gao Z."/>
            <person name="Zhang D."/>
            <person name="Zhang A."/>
        </authorList>
    </citation>
    <scope>NUCLEOTIDE SEQUENCE</scope>
    <source>
        <strain evidence="2">XHP0097</strain>
    </source>
</reference>
<keyword evidence="2" id="KW-0808">Transferase</keyword>
<evidence type="ECO:0000313" key="2">
    <source>
        <dbReference type="EMBL" id="MBY4636074.1"/>
    </source>
</evidence>
<dbReference type="InterPro" id="IPR029063">
    <property type="entry name" value="SAM-dependent_MTases_sf"/>
</dbReference>
<feature type="domain" description="Methyltransferase FkbM" evidence="1">
    <location>
        <begin position="86"/>
        <end position="244"/>
    </location>
</feature>
<dbReference type="EMBL" id="JAILXK010000001">
    <property type="protein sequence ID" value="MBY4636074.1"/>
    <property type="molecule type" value="Genomic_DNA"/>
</dbReference>
<evidence type="ECO:0000313" key="3">
    <source>
        <dbReference type="Proteomes" id="UP001166571"/>
    </source>
</evidence>
<evidence type="ECO:0000259" key="1">
    <source>
        <dbReference type="Pfam" id="PF05050"/>
    </source>
</evidence>
<dbReference type="Proteomes" id="UP001166571">
    <property type="component" value="Unassembled WGS sequence"/>
</dbReference>
<comment type="caution">
    <text evidence="2">The sequence shown here is derived from an EMBL/GenBank/DDBJ whole genome shotgun (WGS) entry which is preliminary data.</text>
</comment>
<dbReference type="GO" id="GO:0008168">
    <property type="term" value="F:methyltransferase activity"/>
    <property type="evidence" value="ECO:0007669"/>
    <property type="project" value="UniProtKB-KW"/>
</dbReference>
<gene>
    <name evidence="2" type="ORF">K5P26_02845</name>
</gene>
<keyword evidence="2" id="KW-0489">Methyltransferase</keyword>
<dbReference type="RefSeq" id="WP_222135683.1">
    <property type="nucleotide sequence ID" value="NZ_JAILXK010000001.1"/>
</dbReference>
<proteinExistence type="predicted"/>
<sequence>MTNALHSFRSSSQGLTKVSRFVTNRQLHKLAREHHAAGYPQLAIFSHDHIGHIINIEGRYEDDYLRTAFGWLGRFLTDMDQLVALDIGANIGNHSVFFSRYFHAVHSFEPNPRTFELLRFNAAQTINVTPHRLGLSDAEVFGTLRENPTNMGGTFIEVAAQGVVPAVDAGISLATLDRFAADHALGRIGFIKIDTEGFEARVLRGARSVIAAHRPVIMFELSPSDFGPDGSDVVNLLSDAGYDFVSVERNFDFGESRFGRYTGFLLRTLFGERLDVRPIGKFAPAFYQMIVAVHRDLGVV</sequence>